<evidence type="ECO:0000256" key="5">
    <source>
        <dbReference type="ARBA" id="ARBA00022741"/>
    </source>
</evidence>
<evidence type="ECO:0000256" key="1">
    <source>
        <dbReference type="ARBA" id="ARBA00004496"/>
    </source>
</evidence>
<dbReference type="NCBIfam" id="TIGR02432">
    <property type="entry name" value="lysidine_TilS_N"/>
    <property type="match status" value="1"/>
</dbReference>
<evidence type="ECO:0000256" key="6">
    <source>
        <dbReference type="ARBA" id="ARBA00022840"/>
    </source>
</evidence>
<evidence type="ECO:0000256" key="7">
    <source>
        <dbReference type="ARBA" id="ARBA00048539"/>
    </source>
</evidence>
<name>A0ABW4B3K4_9GAMM</name>
<comment type="subcellular location">
    <subcellularLocation>
        <location evidence="1 8">Cytoplasm</location>
    </subcellularLocation>
</comment>
<dbReference type="PANTHER" id="PTHR43033:SF1">
    <property type="entry name" value="TRNA(ILE)-LYSIDINE SYNTHASE-RELATED"/>
    <property type="match status" value="1"/>
</dbReference>
<dbReference type="Proteomes" id="UP001597059">
    <property type="component" value="Unassembled WGS sequence"/>
</dbReference>
<organism evidence="10 11">
    <name type="scientific">Rhodanobacter aciditrophus</name>
    <dbReference type="NCBI Taxonomy" id="1623218"/>
    <lineage>
        <taxon>Bacteria</taxon>
        <taxon>Pseudomonadati</taxon>
        <taxon>Pseudomonadota</taxon>
        <taxon>Gammaproteobacteria</taxon>
        <taxon>Lysobacterales</taxon>
        <taxon>Rhodanobacteraceae</taxon>
        <taxon>Rhodanobacter</taxon>
    </lineage>
</organism>
<dbReference type="InterPro" id="IPR012094">
    <property type="entry name" value="tRNA_Ile_lys_synt"/>
</dbReference>
<dbReference type="Gene3D" id="3.40.50.620">
    <property type="entry name" value="HUPs"/>
    <property type="match status" value="1"/>
</dbReference>
<dbReference type="InterPro" id="IPR012795">
    <property type="entry name" value="tRNA_Ile_lys_synt_N"/>
</dbReference>
<keyword evidence="6 8" id="KW-0067">ATP-binding</keyword>
<dbReference type="SUPFAM" id="SSF56037">
    <property type="entry name" value="PheT/TilS domain"/>
    <property type="match status" value="1"/>
</dbReference>
<sequence>MISFDDPRLTQSLAHGGRLYVGFSGGVDSLALLHMLAQSLPDSHRSSLTAIHVHHGLSPNADDWLEHCQTVCKTMGVSFLSEYVQVESSRSIEENARKARYQAFEKHLKRHDILAQGHHANDQAETLLFRLERGAGTRGMQGIPIWRSLGQGKIWRPLLSVSRQALEAYVTAQGLSWIEDESNDDSRYRRNFLRHQVLHPWQSNNSGVAQAIASSARLMQQEMSVYDRLASEALAGLQSSCGGLLLDQLPEGEEGFWLSRFVRQNGHSLTEPQLKSVLAMFFSSQEKQPCFIGEGFQLARFETTLYLLPIIAEPVSQIVTAGQWLIREHDELYSDRQVEVRGRPQGVSLCLPNGRHRPLKKWLQDQRIPLWWREQLPYVYEAGVLVAIGTLWQQPGWNGVIEWQRKSSLPWPASP</sequence>
<protein>
    <recommendedName>
        <fullName evidence="8">tRNA(Ile)-lysidine synthase</fullName>
        <ecNumber evidence="8">6.3.4.19</ecNumber>
    </recommendedName>
    <alternativeName>
        <fullName evidence="8">tRNA(Ile)-2-lysyl-cytidine synthase</fullName>
    </alternativeName>
    <alternativeName>
        <fullName evidence="8">tRNA(Ile)-lysidine synthetase</fullName>
    </alternativeName>
</protein>
<feature type="domain" description="Lysidine-tRNA(Ile) synthetase C-terminal" evidence="9">
    <location>
        <begin position="338"/>
        <end position="403"/>
    </location>
</feature>
<dbReference type="EMBL" id="JBHTMN010000014">
    <property type="protein sequence ID" value="MFD1384148.1"/>
    <property type="molecule type" value="Genomic_DNA"/>
</dbReference>
<comment type="domain">
    <text evidence="8">The N-terminal region contains the highly conserved SGGXDS motif, predicted to be a P-loop motif involved in ATP binding.</text>
</comment>
<proteinExistence type="inferred from homology"/>
<dbReference type="EC" id="6.3.4.19" evidence="8"/>
<dbReference type="GO" id="GO:0032267">
    <property type="term" value="F:tRNA(Ile)-lysidine synthase activity"/>
    <property type="evidence" value="ECO:0007669"/>
    <property type="project" value="UniProtKB-EC"/>
</dbReference>
<dbReference type="SMART" id="SM00977">
    <property type="entry name" value="TilS_C"/>
    <property type="match status" value="1"/>
</dbReference>
<evidence type="ECO:0000259" key="9">
    <source>
        <dbReference type="SMART" id="SM00977"/>
    </source>
</evidence>
<dbReference type="SUPFAM" id="SSF52402">
    <property type="entry name" value="Adenine nucleotide alpha hydrolases-like"/>
    <property type="match status" value="1"/>
</dbReference>
<evidence type="ECO:0000256" key="4">
    <source>
        <dbReference type="ARBA" id="ARBA00022694"/>
    </source>
</evidence>
<dbReference type="InterPro" id="IPR012796">
    <property type="entry name" value="Lysidine-tRNA-synth_C"/>
</dbReference>
<evidence type="ECO:0000313" key="10">
    <source>
        <dbReference type="EMBL" id="MFD1384148.1"/>
    </source>
</evidence>
<comment type="function">
    <text evidence="8">Ligates lysine onto the cytidine present at position 34 of the AUA codon-specific tRNA(Ile) that contains the anticodon CAU, in an ATP-dependent manner. Cytidine is converted to lysidine, thus changing the amino acid specificity of the tRNA from methionine to isoleucine.</text>
</comment>
<evidence type="ECO:0000256" key="2">
    <source>
        <dbReference type="ARBA" id="ARBA00022490"/>
    </source>
</evidence>
<dbReference type="HAMAP" id="MF_01161">
    <property type="entry name" value="tRNA_Ile_lys_synt"/>
    <property type="match status" value="1"/>
</dbReference>
<accession>A0ABW4B3K4</accession>
<keyword evidence="2 8" id="KW-0963">Cytoplasm</keyword>
<keyword evidence="11" id="KW-1185">Reference proteome</keyword>
<dbReference type="CDD" id="cd01992">
    <property type="entry name" value="TilS_N"/>
    <property type="match status" value="1"/>
</dbReference>
<comment type="caution">
    <text evidence="10">The sequence shown here is derived from an EMBL/GenBank/DDBJ whole genome shotgun (WGS) entry which is preliminary data.</text>
</comment>
<reference evidence="11" key="1">
    <citation type="journal article" date="2019" name="Int. J. Syst. Evol. Microbiol.">
        <title>The Global Catalogue of Microorganisms (GCM) 10K type strain sequencing project: providing services to taxonomists for standard genome sequencing and annotation.</title>
        <authorList>
            <consortium name="The Broad Institute Genomics Platform"/>
            <consortium name="The Broad Institute Genome Sequencing Center for Infectious Disease"/>
            <person name="Wu L."/>
            <person name="Ma J."/>
        </authorList>
    </citation>
    <scope>NUCLEOTIDE SEQUENCE [LARGE SCALE GENOMIC DNA]</scope>
    <source>
        <strain evidence="11">JCM 30774</strain>
    </source>
</reference>
<evidence type="ECO:0000256" key="8">
    <source>
        <dbReference type="HAMAP-Rule" id="MF_01161"/>
    </source>
</evidence>
<feature type="binding site" evidence="8">
    <location>
        <begin position="24"/>
        <end position="29"/>
    </location>
    <ligand>
        <name>ATP</name>
        <dbReference type="ChEBI" id="CHEBI:30616"/>
    </ligand>
</feature>
<evidence type="ECO:0000313" key="11">
    <source>
        <dbReference type="Proteomes" id="UP001597059"/>
    </source>
</evidence>
<keyword evidence="3 8" id="KW-0436">Ligase</keyword>
<comment type="catalytic activity">
    <reaction evidence="7 8">
        <text>cytidine(34) in tRNA(Ile2) + L-lysine + ATP = lysidine(34) in tRNA(Ile2) + AMP + diphosphate + H(+)</text>
        <dbReference type="Rhea" id="RHEA:43744"/>
        <dbReference type="Rhea" id="RHEA-COMP:10625"/>
        <dbReference type="Rhea" id="RHEA-COMP:10670"/>
        <dbReference type="ChEBI" id="CHEBI:15378"/>
        <dbReference type="ChEBI" id="CHEBI:30616"/>
        <dbReference type="ChEBI" id="CHEBI:32551"/>
        <dbReference type="ChEBI" id="CHEBI:33019"/>
        <dbReference type="ChEBI" id="CHEBI:82748"/>
        <dbReference type="ChEBI" id="CHEBI:83665"/>
        <dbReference type="ChEBI" id="CHEBI:456215"/>
        <dbReference type="EC" id="6.3.4.19"/>
    </reaction>
</comment>
<keyword evidence="5 8" id="KW-0547">Nucleotide-binding</keyword>
<dbReference type="RefSeq" id="WP_377368099.1">
    <property type="nucleotide sequence ID" value="NZ_JBHTMN010000014.1"/>
</dbReference>
<dbReference type="Pfam" id="PF11734">
    <property type="entry name" value="TilS_C"/>
    <property type="match status" value="1"/>
</dbReference>
<dbReference type="InterPro" id="IPR011063">
    <property type="entry name" value="TilS/TtcA_N"/>
</dbReference>
<dbReference type="Pfam" id="PF01171">
    <property type="entry name" value="ATP_bind_3"/>
    <property type="match status" value="1"/>
</dbReference>
<comment type="similarity">
    <text evidence="8">Belongs to the tRNA(Ile)-lysidine synthase family.</text>
</comment>
<dbReference type="PANTHER" id="PTHR43033">
    <property type="entry name" value="TRNA(ILE)-LYSIDINE SYNTHASE-RELATED"/>
    <property type="match status" value="1"/>
</dbReference>
<dbReference type="NCBIfam" id="TIGR02433">
    <property type="entry name" value="lysidine_TilS_C"/>
    <property type="match status" value="1"/>
</dbReference>
<keyword evidence="4 8" id="KW-0819">tRNA processing</keyword>
<gene>
    <name evidence="8 10" type="primary">tilS</name>
    <name evidence="10" type="ORF">ACFQ45_12260</name>
</gene>
<dbReference type="InterPro" id="IPR014729">
    <property type="entry name" value="Rossmann-like_a/b/a_fold"/>
</dbReference>
<evidence type="ECO:0000256" key="3">
    <source>
        <dbReference type="ARBA" id="ARBA00022598"/>
    </source>
</evidence>